<sequence length="564" mass="60809">MEAKQAETPRSAQSTATKADLPETGVNTNDDVSKAPEERSLLHPTTVLLLSSIFMSMFLVALDRSIISTAIPQITDDFKSLTDVGWYGSAYLLTSCAFQLLFGKLYTLYPARTVLLTSIFLFEVSSVLCGAAPNSIAFIVGRAISGVGAAGIFAGTIMSIVHTVPLHKRPKIQGLFGAIFGLASIMGPLIGGAFTSKVSWRWCFYINLPFGGVAMLFIFFTYKAPPQDPSLQTLPAIQKILRLDILGTSLFVPGTVCLVLSMQWGGQLYAWSDWRIILLLVLMGVLLIGFALVQVFLPKTATLPIRIFKQRSVVAGFWMTLCIGSSNYIFIYFLPLWFQSIKGVSAVDSGIRLLPLMLSIVLGSLIGGSTTSKIGYYTPWAIFGSILMSVGAGLLTTLQAEGTSAGKWIGYQIIYGLGMGVCFQVPNLAAQTVLPKPDIPIGLSFMFFGQLAGAAIFVAVGENMLGNQLVQRLSNIPGFNKSLVVDGGATALLGSVPSEFRHTVLVGYNEALRKVFQVGLVLCCLTILGAVCLEWKSILKKEQENTGGEKGQATEEKKIEANEK</sequence>
<organism evidence="8 9">
    <name type="scientific">Orbilia ellipsospora</name>
    <dbReference type="NCBI Taxonomy" id="2528407"/>
    <lineage>
        <taxon>Eukaryota</taxon>
        <taxon>Fungi</taxon>
        <taxon>Dikarya</taxon>
        <taxon>Ascomycota</taxon>
        <taxon>Pezizomycotina</taxon>
        <taxon>Orbiliomycetes</taxon>
        <taxon>Orbiliales</taxon>
        <taxon>Orbiliaceae</taxon>
        <taxon>Orbilia</taxon>
    </lineage>
</organism>
<dbReference type="FunFam" id="1.20.1720.10:FF:000012">
    <property type="entry name" value="MFS toxin efflux pump (AflT)"/>
    <property type="match status" value="1"/>
</dbReference>
<name>A0AAV9XJM1_9PEZI</name>
<evidence type="ECO:0000256" key="6">
    <source>
        <dbReference type="SAM" id="Phobius"/>
    </source>
</evidence>
<feature type="transmembrane region" description="Helical" evidence="6">
    <location>
        <begin position="350"/>
        <end position="367"/>
    </location>
</feature>
<evidence type="ECO:0000256" key="4">
    <source>
        <dbReference type="ARBA" id="ARBA00023136"/>
    </source>
</evidence>
<feature type="transmembrane region" description="Helical" evidence="6">
    <location>
        <begin position="114"/>
        <end position="133"/>
    </location>
</feature>
<evidence type="ECO:0000256" key="2">
    <source>
        <dbReference type="ARBA" id="ARBA00022692"/>
    </source>
</evidence>
<feature type="transmembrane region" description="Helical" evidence="6">
    <location>
        <begin position="174"/>
        <end position="196"/>
    </location>
</feature>
<evidence type="ECO:0000313" key="8">
    <source>
        <dbReference type="EMBL" id="KAK6542282.1"/>
    </source>
</evidence>
<comment type="subcellular location">
    <subcellularLocation>
        <location evidence="1">Membrane</location>
        <topology evidence="1">Multi-pass membrane protein</topology>
    </subcellularLocation>
</comment>
<feature type="transmembrane region" description="Helical" evidence="6">
    <location>
        <begin position="441"/>
        <end position="460"/>
    </location>
</feature>
<proteinExistence type="predicted"/>
<feature type="domain" description="Major facilitator superfamily (MFS) profile" evidence="7">
    <location>
        <begin position="49"/>
        <end position="564"/>
    </location>
</feature>
<feature type="transmembrane region" description="Helical" evidence="6">
    <location>
        <begin position="515"/>
        <end position="533"/>
    </location>
</feature>
<gene>
    <name evidence="8" type="ORF">TWF694_006242</name>
</gene>
<evidence type="ECO:0000256" key="1">
    <source>
        <dbReference type="ARBA" id="ARBA00004141"/>
    </source>
</evidence>
<feature type="transmembrane region" description="Helical" evidence="6">
    <location>
        <begin position="374"/>
        <end position="396"/>
    </location>
</feature>
<dbReference type="SUPFAM" id="SSF103473">
    <property type="entry name" value="MFS general substrate transporter"/>
    <property type="match status" value="2"/>
</dbReference>
<accession>A0AAV9XJM1</accession>
<feature type="region of interest" description="Disordered" evidence="5">
    <location>
        <begin position="543"/>
        <end position="564"/>
    </location>
</feature>
<dbReference type="GO" id="GO:0022857">
    <property type="term" value="F:transmembrane transporter activity"/>
    <property type="evidence" value="ECO:0007669"/>
    <property type="project" value="InterPro"/>
</dbReference>
<feature type="transmembrane region" description="Helical" evidence="6">
    <location>
        <begin position="276"/>
        <end position="297"/>
    </location>
</feature>
<evidence type="ECO:0000313" key="9">
    <source>
        <dbReference type="Proteomes" id="UP001365542"/>
    </source>
</evidence>
<dbReference type="Proteomes" id="UP001365542">
    <property type="component" value="Unassembled WGS sequence"/>
</dbReference>
<feature type="transmembrane region" description="Helical" evidence="6">
    <location>
        <begin position="243"/>
        <end position="264"/>
    </location>
</feature>
<feature type="transmembrane region" description="Helical" evidence="6">
    <location>
        <begin position="202"/>
        <end position="222"/>
    </location>
</feature>
<keyword evidence="9" id="KW-1185">Reference proteome</keyword>
<keyword evidence="3 6" id="KW-1133">Transmembrane helix</keyword>
<dbReference type="CDD" id="cd17502">
    <property type="entry name" value="MFS_Azr1_MDR_like"/>
    <property type="match status" value="1"/>
</dbReference>
<keyword evidence="2 6" id="KW-0812">Transmembrane</keyword>
<evidence type="ECO:0000256" key="5">
    <source>
        <dbReference type="SAM" id="MobiDB-lite"/>
    </source>
</evidence>
<feature type="compositionally biased region" description="Basic and acidic residues" evidence="5">
    <location>
        <begin position="552"/>
        <end position="564"/>
    </location>
</feature>
<evidence type="ECO:0000259" key="7">
    <source>
        <dbReference type="PROSITE" id="PS50850"/>
    </source>
</evidence>
<feature type="transmembrane region" description="Helical" evidence="6">
    <location>
        <begin position="41"/>
        <end position="62"/>
    </location>
</feature>
<feature type="transmembrane region" description="Helical" evidence="6">
    <location>
        <begin position="317"/>
        <end position="338"/>
    </location>
</feature>
<dbReference type="Pfam" id="PF07690">
    <property type="entry name" value="MFS_1"/>
    <property type="match status" value="1"/>
</dbReference>
<feature type="transmembrane region" description="Helical" evidence="6">
    <location>
        <begin position="84"/>
        <end position="102"/>
    </location>
</feature>
<feature type="compositionally biased region" description="Polar residues" evidence="5">
    <location>
        <begin position="8"/>
        <end position="17"/>
    </location>
</feature>
<feature type="transmembrane region" description="Helical" evidence="6">
    <location>
        <begin position="139"/>
        <end position="162"/>
    </location>
</feature>
<dbReference type="InterPro" id="IPR011701">
    <property type="entry name" value="MFS"/>
</dbReference>
<dbReference type="AlphaFoldDB" id="A0AAV9XJM1"/>
<dbReference type="PANTHER" id="PTHR23501">
    <property type="entry name" value="MAJOR FACILITATOR SUPERFAMILY"/>
    <property type="match status" value="1"/>
</dbReference>
<comment type="caution">
    <text evidence="8">The sequence shown here is derived from an EMBL/GenBank/DDBJ whole genome shotgun (WGS) entry which is preliminary data.</text>
</comment>
<dbReference type="Gene3D" id="1.20.1250.20">
    <property type="entry name" value="MFS general substrate transporter like domains"/>
    <property type="match status" value="2"/>
</dbReference>
<feature type="transmembrane region" description="Helical" evidence="6">
    <location>
        <begin position="408"/>
        <end position="429"/>
    </location>
</feature>
<evidence type="ECO:0000256" key="3">
    <source>
        <dbReference type="ARBA" id="ARBA00022989"/>
    </source>
</evidence>
<dbReference type="InterPro" id="IPR020846">
    <property type="entry name" value="MFS_dom"/>
</dbReference>
<dbReference type="GO" id="GO:0005886">
    <property type="term" value="C:plasma membrane"/>
    <property type="evidence" value="ECO:0007669"/>
    <property type="project" value="TreeGrafter"/>
</dbReference>
<reference evidence="8 9" key="1">
    <citation type="submission" date="2019-10" db="EMBL/GenBank/DDBJ databases">
        <authorList>
            <person name="Palmer J.M."/>
        </authorList>
    </citation>
    <scope>NUCLEOTIDE SEQUENCE [LARGE SCALE GENOMIC DNA]</scope>
    <source>
        <strain evidence="8 9">TWF694</strain>
    </source>
</reference>
<dbReference type="EMBL" id="JAVHJO010000002">
    <property type="protein sequence ID" value="KAK6542282.1"/>
    <property type="molecule type" value="Genomic_DNA"/>
</dbReference>
<feature type="region of interest" description="Disordered" evidence="5">
    <location>
        <begin position="1"/>
        <end position="35"/>
    </location>
</feature>
<dbReference type="PANTHER" id="PTHR23501:SF153">
    <property type="entry name" value="AFLATOXIN EFFLUX PUMP, PUTATIVE-RELATED"/>
    <property type="match status" value="1"/>
</dbReference>
<keyword evidence="4 6" id="KW-0472">Membrane</keyword>
<protein>
    <recommendedName>
        <fullName evidence="7">Major facilitator superfamily (MFS) profile domain-containing protein</fullName>
    </recommendedName>
</protein>
<dbReference type="FunFam" id="1.20.1250.20:FF:000196">
    <property type="entry name" value="MFS toxin efflux pump (AflT)"/>
    <property type="match status" value="1"/>
</dbReference>
<dbReference type="InterPro" id="IPR036259">
    <property type="entry name" value="MFS_trans_sf"/>
</dbReference>
<dbReference type="PROSITE" id="PS50850">
    <property type="entry name" value="MFS"/>
    <property type="match status" value="1"/>
</dbReference>